<gene>
    <name evidence="1" type="ORF">ERS132394_01997</name>
</gene>
<organism evidence="1 2">
    <name type="scientific">Streptococcus suis</name>
    <dbReference type="NCBI Taxonomy" id="1307"/>
    <lineage>
        <taxon>Bacteria</taxon>
        <taxon>Bacillati</taxon>
        <taxon>Bacillota</taxon>
        <taxon>Bacilli</taxon>
        <taxon>Lactobacillales</taxon>
        <taxon>Streptococcaceae</taxon>
        <taxon>Streptococcus</taxon>
    </lineage>
</organism>
<dbReference type="RefSeq" id="WP_044672238.1">
    <property type="nucleotide sequence ID" value="NZ_CEEO01000039.1"/>
</dbReference>
<evidence type="ECO:0000313" key="1">
    <source>
        <dbReference type="EMBL" id="CYV00833.1"/>
    </source>
</evidence>
<accession>A0A0Z8GZ36</accession>
<reference evidence="1 2" key="1">
    <citation type="submission" date="2016-02" db="EMBL/GenBank/DDBJ databases">
        <authorList>
            <consortium name="Pathogen Informatics"/>
        </authorList>
    </citation>
    <scope>NUCLEOTIDE SEQUENCE [LARGE SCALE GENOMIC DNA]</scope>
    <source>
        <strain evidence="1 2">LSS32</strain>
    </source>
</reference>
<protein>
    <submittedName>
        <fullName evidence="1">Phage protein</fullName>
    </submittedName>
</protein>
<dbReference type="AlphaFoldDB" id="A0A0Z8GZ36"/>
<dbReference type="EMBL" id="FIGJ01000029">
    <property type="protein sequence ID" value="CYV00833.1"/>
    <property type="molecule type" value="Genomic_DNA"/>
</dbReference>
<proteinExistence type="predicted"/>
<sequence>MTENIKDALEYAVKLAGNEEKIIAASNGKLYYDGNIHSLRELDARPIPPRLYLNTLDSLVDYLKTDLDQLGNKRVLVVVESPKEVIVYEELDKDANRARLVEVKSMTPDIRFGQYEEASDFNIMLQSRFVDAEDRGTVLEFASALKIDNGTEIVDNGVSQTATIKTGVASLGQAKAPNPVTLRPYRTFAEVEQPASQFIYRINKAGYMALFEAAGGKWKLDAINNIADYLKSKLGEQDNITILA</sequence>
<evidence type="ECO:0000313" key="2">
    <source>
        <dbReference type="Proteomes" id="UP000072618"/>
    </source>
</evidence>
<dbReference type="Proteomes" id="UP000072618">
    <property type="component" value="Unassembled WGS sequence"/>
</dbReference>
<name>A0A0Z8GZ36_STRSU</name>